<dbReference type="OrthoDB" id="6779804at2759"/>
<keyword evidence="4" id="KW-1185">Reference proteome</keyword>
<dbReference type="Proteomes" id="UP000499080">
    <property type="component" value="Unassembled WGS sequence"/>
</dbReference>
<evidence type="ECO:0000313" key="3">
    <source>
        <dbReference type="EMBL" id="GBM21100.1"/>
    </source>
</evidence>
<evidence type="ECO:0000256" key="1">
    <source>
        <dbReference type="SAM" id="MobiDB-lite"/>
    </source>
</evidence>
<name>A0A4Y2DW53_ARAVE</name>
<gene>
    <name evidence="3" type="ORF">AVEN_202168_1</name>
    <name evidence="2" type="ORF">AVEN_56696_1</name>
</gene>
<dbReference type="EMBL" id="BGPR01090872">
    <property type="protein sequence ID" value="GBM21080.1"/>
    <property type="molecule type" value="Genomic_DNA"/>
</dbReference>
<reference evidence="2 4" key="1">
    <citation type="journal article" date="2019" name="Sci. Rep.">
        <title>Orb-weaving spider Araneus ventricosus genome elucidates the spidroin gene catalogue.</title>
        <authorList>
            <person name="Kono N."/>
            <person name="Nakamura H."/>
            <person name="Ohtoshi R."/>
            <person name="Moran D.A.P."/>
            <person name="Shinohara A."/>
            <person name="Yoshida Y."/>
            <person name="Fujiwara M."/>
            <person name="Mori M."/>
            <person name="Tomita M."/>
            <person name="Arakawa K."/>
        </authorList>
    </citation>
    <scope>NUCLEOTIDE SEQUENCE [LARGE SCALE GENOMIC DNA]</scope>
</reference>
<proteinExistence type="predicted"/>
<feature type="compositionally biased region" description="Acidic residues" evidence="1">
    <location>
        <begin position="30"/>
        <end position="52"/>
    </location>
</feature>
<feature type="region of interest" description="Disordered" evidence="1">
    <location>
        <begin position="30"/>
        <end position="55"/>
    </location>
</feature>
<protein>
    <submittedName>
        <fullName evidence="2">Uncharacterized protein</fullName>
    </submittedName>
</protein>
<evidence type="ECO:0000313" key="2">
    <source>
        <dbReference type="EMBL" id="GBM21080.1"/>
    </source>
</evidence>
<organism evidence="2 4">
    <name type="scientific">Araneus ventricosus</name>
    <name type="common">Orbweaver spider</name>
    <name type="synonym">Epeira ventricosa</name>
    <dbReference type="NCBI Taxonomy" id="182803"/>
    <lineage>
        <taxon>Eukaryota</taxon>
        <taxon>Metazoa</taxon>
        <taxon>Ecdysozoa</taxon>
        <taxon>Arthropoda</taxon>
        <taxon>Chelicerata</taxon>
        <taxon>Arachnida</taxon>
        <taxon>Araneae</taxon>
        <taxon>Araneomorphae</taxon>
        <taxon>Entelegynae</taxon>
        <taxon>Araneoidea</taxon>
        <taxon>Araneidae</taxon>
        <taxon>Araneus</taxon>
    </lineage>
</organism>
<sequence>MERLRKLLAEVEIDDDTEFDNGSEDILAENFSDDESFGEHDTESEEDGDSGSEEVNNLEWFHQKMAYSGGKQNLGRIFLLAVIILCRVYLEQKGQPKMLQAL</sequence>
<comment type="caution">
    <text evidence="2">The sequence shown here is derived from an EMBL/GenBank/DDBJ whole genome shotgun (WGS) entry which is preliminary data.</text>
</comment>
<evidence type="ECO:0000313" key="4">
    <source>
        <dbReference type="Proteomes" id="UP000499080"/>
    </source>
</evidence>
<dbReference type="EMBL" id="BGPR01090877">
    <property type="protein sequence ID" value="GBM21100.1"/>
    <property type="molecule type" value="Genomic_DNA"/>
</dbReference>
<dbReference type="AlphaFoldDB" id="A0A4Y2DW53"/>
<accession>A0A4Y2DW53</accession>